<name>G7YY48_CLOSI</name>
<dbReference type="Proteomes" id="UP000008909">
    <property type="component" value="Unassembled WGS sequence"/>
</dbReference>
<proteinExistence type="predicted"/>
<organism evidence="1 2">
    <name type="scientific">Clonorchis sinensis</name>
    <name type="common">Chinese liver fluke</name>
    <dbReference type="NCBI Taxonomy" id="79923"/>
    <lineage>
        <taxon>Eukaryota</taxon>
        <taxon>Metazoa</taxon>
        <taxon>Spiralia</taxon>
        <taxon>Lophotrochozoa</taxon>
        <taxon>Platyhelminthes</taxon>
        <taxon>Trematoda</taxon>
        <taxon>Digenea</taxon>
        <taxon>Opisthorchiida</taxon>
        <taxon>Opisthorchiata</taxon>
        <taxon>Opisthorchiidae</taxon>
        <taxon>Clonorchis</taxon>
    </lineage>
</organism>
<gene>
    <name evidence="1" type="ORF">CLF_113304</name>
</gene>
<accession>G7YY48</accession>
<sequence>FDAILEALTNQKVHLDADNLLPCHYLQSDIRKSSRDLNHNSFVGQIDPKKGTRTIVARNKLSSKVHQLADALVRGEVIHRIGNASTAVANLRHLWHRLDVSLSVKGRVYTAVVRSIMDQKRGPYAQRTNGRCQCVLSSSDRENLKHNHIFSNRICPRQECMKCLSNHILCTSKSSVVVGYRTRMHKFNASTQNLRGSPVNLHSSKKSTMRMIHTRRQPVSLLVCVHLQRDPYKWKPSTGALYGYRIRIENHHSCASDINSGDFRPTVVSGSRNSYIMRATLLTL</sequence>
<protein>
    <submittedName>
        <fullName evidence="1">Polyprotein</fullName>
    </submittedName>
</protein>
<reference evidence="1" key="1">
    <citation type="journal article" date="2011" name="Genome Biol.">
        <title>The draft genome of the carcinogenic human liver fluke Clonorchis sinensis.</title>
        <authorList>
            <person name="Wang X."/>
            <person name="Chen W."/>
            <person name="Huang Y."/>
            <person name="Sun J."/>
            <person name="Men J."/>
            <person name="Liu H."/>
            <person name="Luo F."/>
            <person name="Guo L."/>
            <person name="Lv X."/>
            <person name="Deng C."/>
            <person name="Zhou C."/>
            <person name="Fan Y."/>
            <person name="Li X."/>
            <person name="Huang L."/>
            <person name="Hu Y."/>
            <person name="Liang C."/>
            <person name="Hu X."/>
            <person name="Xu J."/>
            <person name="Yu X."/>
        </authorList>
    </citation>
    <scope>NUCLEOTIDE SEQUENCE [LARGE SCALE GENOMIC DNA]</scope>
    <source>
        <strain evidence="1">Henan</strain>
    </source>
</reference>
<dbReference type="AlphaFoldDB" id="G7YY48"/>
<dbReference type="EMBL" id="DF145139">
    <property type="protein sequence ID" value="GAA57877.1"/>
    <property type="molecule type" value="Genomic_DNA"/>
</dbReference>
<reference key="2">
    <citation type="submission" date="2011-10" db="EMBL/GenBank/DDBJ databases">
        <title>The genome and transcriptome sequence of Clonorchis sinensis provide insights into the carcinogenic liver fluke.</title>
        <authorList>
            <person name="Wang X."/>
            <person name="Huang Y."/>
            <person name="Chen W."/>
            <person name="Liu H."/>
            <person name="Guo L."/>
            <person name="Chen Y."/>
            <person name="Luo F."/>
            <person name="Zhou W."/>
            <person name="Sun J."/>
            <person name="Mao Q."/>
            <person name="Liang P."/>
            <person name="Zhou C."/>
            <person name="Tian Y."/>
            <person name="Men J."/>
            <person name="Lv X."/>
            <person name="Huang L."/>
            <person name="Zhou J."/>
            <person name="Hu Y."/>
            <person name="Li R."/>
            <person name="Zhang F."/>
            <person name="Lei H."/>
            <person name="Li X."/>
            <person name="Hu X."/>
            <person name="Liang C."/>
            <person name="Xu J."/>
            <person name="Wu Z."/>
            <person name="Yu X."/>
        </authorList>
    </citation>
    <scope>NUCLEOTIDE SEQUENCE</scope>
    <source>
        <strain>Henan</strain>
    </source>
</reference>
<keyword evidence="2" id="KW-1185">Reference proteome</keyword>
<feature type="non-terminal residue" evidence="1">
    <location>
        <position position="1"/>
    </location>
</feature>
<evidence type="ECO:0000313" key="1">
    <source>
        <dbReference type="EMBL" id="GAA57877.1"/>
    </source>
</evidence>
<evidence type="ECO:0000313" key="2">
    <source>
        <dbReference type="Proteomes" id="UP000008909"/>
    </source>
</evidence>